<dbReference type="InterPro" id="IPR044855">
    <property type="entry name" value="CoA-Trfase_III_dom3_sf"/>
</dbReference>
<dbReference type="Gene3D" id="3.30.1540.10">
    <property type="entry name" value="formyl-coa transferase, domain 3"/>
    <property type="match status" value="1"/>
</dbReference>
<dbReference type="GO" id="GO:0016740">
    <property type="term" value="F:transferase activity"/>
    <property type="evidence" value="ECO:0007669"/>
    <property type="project" value="UniProtKB-KW"/>
</dbReference>
<comment type="similarity">
    <text evidence="1">Belongs to the CoA-transferase III family.</text>
</comment>
<gene>
    <name evidence="3" type="ORF">SAMN04489835_4091</name>
</gene>
<dbReference type="OrthoDB" id="9797653at2"/>
<name>A0A1H6L2I9_MYCRU</name>
<dbReference type="AlphaFoldDB" id="A0A1H6L2I9"/>
<evidence type="ECO:0000313" key="4">
    <source>
        <dbReference type="Proteomes" id="UP000182915"/>
    </source>
</evidence>
<dbReference type="RefSeq" id="WP_083408712.1">
    <property type="nucleotide sequence ID" value="NZ_LT629971.1"/>
</dbReference>
<dbReference type="InterPro" id="IPR003673">
    <property type="entry name" value="CoA-Trfase_fam_III"/>
</dbReference>
<evidence type="ECO:0000313" key="3">
    <source>
        <dbReference type="EMBL" id="SEH78455.1"/>
    </source>
</evidence>
<sequence>MNQPLLDAVRVLDLGGAGSDGVGRLLADLGADVLKIEPPGGSPDRGAAPAVAGMSVAFAVHNANKRCAVLDPADPEHRRALVELAGGADIVVDGGIPGGAAQFGTSCVELAQRFGHLVALSVTDFGTTGPYASWRATDPVLYALSTALSRTGPTAGTPVSPPVGLASGTAAAQAAWAALAAYYRRLRSGAGEYIDFSRFEGVLQSLDPPFGSEGQAAVGIKKTTEIWRGRPRNQNIYPIFDCADGRVRLCLLSPRQWRGMRAWLGEPLQFADPKFDTIAARYAASRELNAAIAALFAGRTMGELVAEGQARGVPVAAVLTPAEALAAEHFRAAGALTTVRLGSADVVAPVGPFVVDGGRAGVRWFAPPAGSSAPAWSDPPLGAGTAATRRPFDGVRILDLGVIVAGGELGRLFADLGADVIKVESAAYPDGLRQTPPGQVMSRSWALTHRNERSLGLDLRHPDGAALFARLVAESDAVFANFKPGTLAALGFPYERLRQLNPRIVLAESSAFGATGPWSERMGYGPLVRAATGVSSLWADDGEYYDATTIFPDHVSARTTAIGALAALIRRERTGAPAHVHVSQAETAIHQLAASYIAESARAAGLDVAEGTDVHAVYPCAGDDEWCVVSLESDADGGRLAGLTGSVDMVGWTGSRDKTEVAQLLQEAGVAAAPMNRAVDIPTDPQVRARKVFTDMTHRLFESPLLTETGPAPFIDIPPAELRPAPTAGEHTREICRELLGMPGDETERLIACGALFADDERT</sequence>
<organism evidence="3 4">
    <name type="scientific">Mycolicibacterium rutilum</name>
    <name type="common">Mycobacterium rutilum</name>
    <dbReference type="NCBI Taxonomy" id="370526"/>
    <lineage>
        <taxon>Bacteria</taxon>
        <taxon>Bacillati</taxon>
        <taxon>Actinomycetota</taxon>
        <taxon>Actinomycetes</taxon>
        <taxon>Mycobacteriales</taxon>
        <taxon>Mycobacteriaceae</taxon>
        <taxon>Mycolicibacterium</taxon>
    </lineage>
</organism>
<dbReference type="Pfam" id="PF02515">
    <property type="entry name" value="CoA_transf_3"/>
    <property type="match status" value="3"/>
</dbReference>
<dbReference type="InterPro" id="IPR023606">
    <property type="entry name" value="CoA-Trfase_III_dom_1_sf"/>
</dbReference>
<accession>A0A1H6L2I9</accession>
<dbReference type="InterPro" id="IPR050509">
    <property type="entry name" value="CoA-transferase_III"/>
</dbReference>
<keyword evidence="4" id="KW-1185">Reference proteome</keyword>
<proteinExistence type="inferred from homology"/>
<dbReference type="EMBL" id="LT629971">
    <property type="protein sequence ID" value="SEH78455.1"/>
    <property type="molecule type" value="Genomic_DNA"/>
</dbReference>
<dbReference type="Proteomes" id="UP000182915">
    <property type="component" value="Chromosome I"/>
</dbReference>
<evidence type="ECO:0000256" key="1">
    <source>
        <dbReference type="ARBA" id="ARBA00008383"/>
    </source>
</evidence>
<dbReference type="PANTHER" id="PTHR48228:SF6">
    <property type="entry name" value="L-CARNITINE COA-TRANSFERASE"/>
    <property type="match status" value="1"/>
</dbReference>
<dbReference type="STRING" id="370526.SAMN04489835_4091"/>
<evidence type="ECO:0000256" key="2">
    <source>
        <dbReference type="ARBA" id="ARBA00022679"/>
    </source>
</evidence>
<keyword evidence="2 3" id="KW-0808">Transferase</keyword>
<dbReference type="SUPFAM" id="SSF89796">
    <property type="entry name" value="CoA-transferase family III (CaiB/BaiF)"/>
    <property type="match status" value="2"/>
</dbReference>
<dbReference type="PANTHER" id="PTHR48228">
    <property type="entry name" value="SUCCINYL-COA--D-CITRAMALATE COA-TRANSFERASE"/>
    <property type="match status" value="1"/>
</dbReference>
<protein>
    <submittedName>
        <fullName evidence="3">Crotonobetainyl-CoA:carnitine CoA-transferase CaiB</fullName>
    </submittedName>
</protein>
<reference evidence="4" key="1">
    <citation type="submission" date="2016-10" db="EMBL/GenBank/DDBJ databases">
        <authorList>
            <person name="Varghese N."/>
            <person name="Submissions S."/>
        </authorList>
    </citation>
    <scope>NUCLEOTIDE SEQUENCE [LARGE SCALE GENOMIC DNA]</scope>
    <source>
        <strain evidence="4">DSM 45405</strain>
    </source>
</reference>
<dbReference type="Gene3D" id="3.40.50.10540">
    <property type="entry name" value="Crotonobetainyl-coa:carnitine coa-transferase, domain 1"/>
    <property type="match status" value="3"/>
</dbReference>